<evidence type="ECO:0000313" key="2">
    <source>
        <dbReference type="EMBL" id="RNI39084.1"/>
    </source>
</evidence>
<dbReference type="NCBIfam" id="TIGR04123">
    <property type="entry name" value="P_estr_lig_assc"/>
    <property type="match status" value="1"/>
</dbReference>
<dbReference type="EC" id="3.1.-.-" evidence="2"/>
<dbReference type="Proteomes" id="UP000267223">
    <property type="component" value="Unassembled WGS sequence"/>
</dbReference>
<sequence>MSASFRFLFHQQTLWLSPARCIFWEEKKILILSDLHLGKSGHFRKSGIAIPQNIFKNDLQTLFAQVQFFNPEIVLITGDLFHSVANKEIDFFLKWRNDMPSRKFILVKGNHDILSQKKYEEAQIEVFGDHLLINPFCFVHDIANHCVEPGASQFTFSGHIHPGIKLKGPGNQSLMFPCFYFGKKFAVLPSFSAFTGLAKIRPSISDHIFAIVEKSIIQIQ</sequence>
<keyword evidence="2" id="KW-0255">Endonuclease</keyword>
<dbReference type="Gene3D" id="3.60.21.10">
    <property type="match status" value="1"/>
</dbReference>
<dbReference type="GO" id="GO:0016874">
    <property type="term" value="F:ligase activity"/>
    <property type="evidence" value="ECO:0007669"/>
    <property type="project" value="UniProtKB-KW"/>
</dbReference>
<keyword evidence="2" id="KW-0378">Hydrolase</keyword>
<feature type="domain" description="Calcineurin-like phosphoesterase" evidence="1">
    <location>
        <begin position="28"/>
        <end position="124"/>
    </location>
</feature>
<dbReference type="Pfam" id="PF00149">
    <property type="entry name" value="Metallophos"/>
    <property type="match status" value="1"/>
</dbReference>
<organism evidence="2 3">
    <name type="scientific">Hanamia caeni</name>
    <dbReference type="NCBI Taxonomy" id="2294116"/>
    <lineage>
        <taxon>Bacteria</taxon>
        <taxon>Pseudomonadati</taxon>
        <taxon>Bacteroidota</taxon>
        <taxon>Chitinophagia</taxon>
        <taxon>Chitinophagales</taxon>
        <taxon>Chitinophagaceae</taxon>
        <taxon>Hanamia</taxon>
    </lineage>
</organism>
<dbReference type="GO" id="GO:0004519">
    <property type="term" value="F:endonuclease activity"/>
    <property type="evidence" value="ECO:0007669"/>
    <property type="project" value="UniProtKB-KW"/>
</dbReference>
<dbReference type="InterPro" id="IPR004843">
    <property type="entry name" value="Calcineurin-like_PHP"/>
</dbReference>
<protein>
    <submittedName>
        <fullName evidence="2">Ligase-associated DNA damage response endonuclease PdeM</fullName>
        <ecNumber evidence="2">3.1.-.-</ecNumber>
    </submittedName>
</protein>
<dbReference type="InterPro" id="IPR024173">
    <property type="entry name" value="Pesterase_MJ0037-like"/>
</dbReference>
<gene>
    <name evidence="2" type="primary">pdeM</name>
    <name evidence="2" type="ORF">EFY79_05410</name>
</gene>
<keyword evidence="2" id="KW-0436">Ligase</keyword>
<dbReference type="OrthoDB" id="9795838at2"/>
<dbReference type="InterPro" id="IPR029052">
    <property type="entry name" value="Metallo-depent_PP-like"/>
</dbReference>
<comment type="caution">
    <text evidence="2">The sequence shown here is derived from an EMBL/GenBank/DDBJ whole genome shotgun (WGS) entry which is preliminary data.</text>
</comment>
<keyword evidence="3" id="KW-1185">Reference proteome</keyword>
<dbReference type="GO" id="GO:0016787">
    <property type="term" value="F:hydrolase activity"/>
    <property type="evidence" value="ECO:0007669"/>
    <property type="project" value="UniProtKB-KW"/>
</dbReference>
<proteinExistence type="predicted"/>
<accession>A0A3M9NN29</accession>
<dbReference type="PANTHER" id="PTHR39323:SF1">
    <property type="entry name" value="BLR1149 PROTEIN"/>
    <property type="match status" value="1"/>
</dbReference>
<dbReference type="PIRSF" id="PIRSF000887">
    <property type="entry name" value="Pesterase_MJ0037"/>
    <property type="match status" value="1"/>
</dbReference>
<dbReference type="InterPro" id="IPR026336">
    <property type="entry name" value="PdeM-like"/>
</dbReference>
<dbReference type="EMBL" id="RJJR01000002">
    <property type="protein sequence ID" value="RNI39084.1"/>
    <property type="molecule type" value="Genomic_DNA"/>
</dbReference>
<dbReference type="SUPFAM" id="SSF56300">
    <property type="entry name" value="Metallo-dependent phosphatases"/>
    <property type="match status" value="1"/>
</dbReference>
<evidence type="ECO:0000259" key="1">
    <source>
        <dbReference type="Pfam" id="PF00149"/>
    </source>
</evidence>
<keyword evidence="2" id="KW-0540">Nuclease</keyword>
<dbReference type="AlphaFoldDB" id="A0A3M9NN29"/>
<dbReference type="RefSeq" id="WP_123119648.1">
    <property type="nucleotide sequence ID" value="NZ_RJJR01000002.1"/>
</dbReference>
<reference evidence="2 3" key="1">
    <citation type="submission" date="2018-11" db="EMBL/GenBank/DDBJ databases">
        <title>Draft genome sequence of Ferruginibacter sp. BO-59.</title>
        <authorList>
            <person name="Im W.T."/>
        </authorList>
    </citation>
    <scope>NUCLEOTIDE SEQUENCE [LARGE SCALE GENOMIC DNA]</scope>
    <source>
        <strain evidence="2 3">BO-59</strain>
    </source>
</reference>
<dbReference type="PANTHER" id="PTHR39323">
    <property type="entry name" value="BLR1149 PROTEIN"/>
    <property type="match status" value="1"/>
</dbReference>
<evidence type="ECO:0000313" key="3">
    <source>
        <dbReference type="Proteomes" id="UP000267223"/>
    </source>
</evidence>
<name>A0A3M9NN29_9BACT</name>